<evidence type="ECO:0000256" key="4">
    <source>
        <dbReference type="ARBA" id="ARBA00022676"/>
    </source>
</evidence>
<sequence>MAPSIRSRQTAHSKKEVKKLTKKAKNNVSTKEDVPVSPHPSEIGLVYPKADIAFKILLTARFCSAIWSNISDCDETYNFWEPSHFMLYGKGFQTWEYSPEFSLRSYTYIMVNMLPAWLYSQLFQANRMLTFYFSRCLFALVCAWCELYFYKAVCREFGVAIGRLTLAFLLFSAGMFISSTAFLPSTFSMYMTLLSMAAWFERKYEVAILATALSAFLSWPFAGLIGLPIALDLVFRKRDISRFLRWSIISTTAIVPPMIWIDSQYYGRLVFAPFNIILYNVFTSHGPDLYGTEPWSFYFINCFLNFNFVSVLAILTPLVLVLAGLVLHSQPRHSACLPFWLSLMPLYLWCAVFFLQPHKEERFLFPVYPLICLCGAVTVDTVQKLWFALIIQYCKKKKSDTKPLHYLNYTTFIFVISIVVCSFLGLSRILTLYNGYHAPMDIYMELSGLQSSGLQDLPKRGNINVCVGKEWHRFPSSFFLPNDRFHLRFLQSEFKGQLPAPFSNGPDATAVIPENMNSQNLEEPSRYFPLSKCNFLIDAHLGYESPAEPFYAQNTSSWTIVKSLPFLNAARSDPVFRAFYVPVLSAMFNEYGTYYLLKSTQS</sequence>
<evidence type="ECO:0000256" key="6">
    <source>
        <dbReference type="ARBA" id="ARBA00022692"/>
    </source>
</evidence>
<dbReference type="AlphaFoldDB" id="A0A6P8YY92"/>
<protein>
    <recommendedName>
        <fullName evidence="10">Mannosyltransferase</fullName>
        <ecNumber evidence="10">2.4.1.-</ecNumber>
    </recommendedName>
</protein>
<evidence type="ECO:0000256" key="1">
    <source>
        <dbReference type="ARBA" id="ARBA00004477"/>
    </source>
</evidence>
<dbReference type="OrthoDB" id="497541at2759"/>
<dbReference type="RefSeq" id="XP_034239232.1">
    <property type="nucleotide sequence ID" value="XM_034383341.1"/>
</dbReference>
<keyword evidence="9 10" id="KW-0472">Membrane</keyword>
<feature type="transmembrane region" description="Helical" evidence="10">
    <location>
        <begin position="161"/>
        <end position="187"/>
    </location>
</feature>
<dbReference type="Pfam" id="PF03901">
    <property type="entry name" value="Glyco_transf_22"/>
    <property type="match status" value="1"/>
</dbReference>
<feature type="compositionally biased region" description="Basic residues" evidence="11">
    <location>
        <begin position="9"/>
        <end position="25"/>
    </location>
</feature>
<evidence type="ECO:0000256" key="9">
    <source>
        <dbReference type="ARBA" id="ARBA00023136"/>
    </source>
</evidence>
<accession>A0A6P8YY92</accession>
<organism evidence="13">
    <name type="scientific">Thrips palmi</name>
    <name type="common">Melon thrips</name>
    <dbReference type="NCBI Taxonomy" id="161013"/>
    <lineage>
        <taxon>Eukaryota</taxon>
        <taxon>Metazoa</taxon>
        <taxon>Ecdysozoa</taxon>
        <taxon>Arthropoda</taxon>
        <taxon>Hexapoda</taxon>
        <taxon>Insecta</taxon>
        <taxon>Pterygota</taxon>
        <taxon>Neoptera</taxon>
        <taxon>Paraneoptera</taxon>
        <taxon>Thysanoptera</taxon>
        <taxon>Terebrantia</taxon>
        <taxon>Thripoidea</taxon>
        <taxon>Thripidae</taxon>
        <taxon>Thrips</taxon>
    </lineage>
</organism>
<comment type="pathway">
    <text evidence="2">Protein modification; protein glycosylation.</text>
</comment>
<dbReference type="GeneID" id="117644115"/>
<dbReference type="GO" id="GO:0006487">
    <property type="term" value="P:protein N-linked glycosylation"/>
    <property type="evidence" value="ECO:0007669"/>
    <property type="project" value="TreeGrafter"/>
</dbReference>
<keyword evidence="6 10" id="KW-0812">Transmembrane</keyword>
<dbReference type="KEGG" id="tpal:117644115"/>
<keyword evidence="8 10" id="KW-1133">Transmembrane helix</keyword>
<dbReference type="PANTHER" id="PTHR22760:SF2">
    <property type="entry name" value="ALPHA-1,2-MANNOSYLTRANSFERASE ALG9"/>
    <property type="match status" value="1"/>
</dbReference>
<evidence type="ECO:0000256" key="7">
    <source>
        <dbReference type="ARBA" id="ARBA00022824"/>
    </source>
</evidence>
<comment type="similarity">
    <text evidence="3 10">Belongs to the glycosyltransferase 22 family.</text>
</comment>
<proteinExistence type="inferred from homology"/>
<feature type="transmembrane region" description="Helical" evidence="10">
    <location>
        <begin position="207"/>
        <end position="231"/>
    </location>
</feature>
<dbReference type="InterPro" id="IPR005599">
    <property type="entry name" value="GPI_mannosylTrfase"/>
</dbReference>
<keyword evidence="5" id="KW-0808">Transferase</keyword>
<keyword evidence="12" id="KW-1185">Reference proteome</keyword>
<dbReference type="UniPathway" id="UPA00378"/>
<evidence type="ECO:0000256" key="2">
    <source>
        <dbReference type="ARBA" id="ARBA00004922"/>
    </source>
</evidence>
<evidence type="ECO:0000256" key="8">
    <source>
        <dbReference type="ARBA" id="ARBA00022989"/>
    </source>
</evidence>
<gene>
    <name evidence="13" type="primary">LOC117644115</name>
</gene>
<feature type="transmembrane region" description="Helical" evidence="10">
    <location>
        <begin position="367"/>
        <end position="394"/>
    </location>
</feature>
<dbReference type="GO" id="GO:0005789">
    <property type="term" value="C:endoplasmic reticulum membrane"/>
    <property type="evidence" value="ECO:0007669"/>
    <property type="project" value="UniProtKB-SubCell"/>
</dbReference>
<evidence type="ECO:0000256" key="11">
    <source>
        <dbReference type="SAM" id="MobiDB-lite"/>
    </source>
</evidence>
<dbReference type="PANTHER" id="PTHR22760">
    <property type="entry name" value="GLYCOSYLTRANSFERASE"/>
    <property type="match status" value="1"/>
</dbReference>
<feature type="region of interest" description="Disordered" evidence="11">
    <location>
        <begin position="1"/>
        <end position="35"/>
    </location>
</feature>
<feature type="transmembrane region" description="Helical" evidence="10">
    <location>
        <begin position="406"/>
        <end position="426"/>
    </location>
</feature>
<name>A0A6P8YY92_THRPL</name>
<feature type="transmembrane region" description="Helical" evidence="10">
    <location>
        <begin position="335"/>
        <end position="355"/>
    </location>
</feature>
<dbReference type="InParanoid" id="A0A6P8YY92"/>
<feature type="transmembrane region" description="Helical" evidence="10">
    <location>
        <begin position="243"/>
        <end position="261"/>
    </location>
</feature>
<keyword evidence="4 10" id="KW-0328">Glycosyltransferase</keyword>
<feature type="transmembrane region" description="Helical" evidence="10">
    <location>
        <begin position="297"/>
        <end position="323"/>
    </location>
</feature>
<dbReference type="GO" id="GO:0000026">
    <property type="term" value="F:alpha-1,2-mannosyltransferase activity"/>
    <property type="evidence" value="ECO:0007669"/>
    <property type="project" value="TreeGrafter"/>
</dbReference>
<evidence type="ECO:0000313" key="13">
    <source>
        <dbReference type="RefSeq" id="XP_034239232.1"/>
    </source>
</evidence>
<evidence type="ECO:0000313" key="12">
    <source>
        <dbReference type="Proteomes" id="UP000515158"/>
    </source>
</evidence>
<evidence type="ECO:0000256" key="3">
    <source>
        <dbReference type="ARBA" id="ARBA00007063"/>
    </source>
</evidence>
<dbReference type="CTD" id="79796"/>
<comment type="subcellular location">
    <subcellularLocation>
        <location evidence="1 10">Endoplasmic reticulum membrane</location>
        <topology evidence="1 10">Multi-pass membrane protein</topology>
    </subcellularLocation>
</comment>
<dbReference type="FunCoup" id="A0A6P8YY92">
    <property type="interactions" value="2399"/>
</dbReference>
<evidence type="ECO:0000256" key="5">
    <source>
        <dbReference type="ARBA" id="ARBA00022679"/>
    </source>
</evidence>
<reference evidence="13" key="1">
    <citation type="submission" date="2025-08" db="UniProtKB">
        <authorList>
            <consortium name="RefSeq"/>
        </authorList>
    </citation>
    <scope>IDENTIFICATION</scope>
    <source>
        <tissue evidence="13">Total insect</tissue>
    </source>
</reference>
<dbReference type="EC" id="2.4.1.-" evidence="10"/>
<dbReference type="Proteomes" id="UP000515158">
    <property type="component" value="Unplaced"/>
</dbReference>
<keyword evidence="7 10" id="KW-0256">Endoplasmic reticulum</keyword>
<evidence type="ECO:0000256" key="10">
    <source>
        <dbReference type="RuleBase" id="RU363075"/>
    </source>
</evidence>
<feature type="transmembrane region" description="Helical" evidence="10">
    <location>
        <begin position="129"/>
        <end position="149"/>
    </location>
</feature>